<reference evidence="3 4" key="2">
    <citation type="submission" date="2010-03" db="EMBL/GenBank/DDBJ databases">
        <authorList>
            <person name="Pajon A."/>
        </authorList>
    </citation>
    <scope>NUCLEOTIDE SEQUENCE [LARGE SCALE GENOMIC DNA]</scope>
    <source>
        <strain evidence="3 4">WAL 8301</strain>
    </source>
</reference>
<proteinExistence type="predicted"/>
<dbReference type="InterPro" id="IPR024361">
    <property type="entry name" value="BACON"/>
</dbReference>
<dbReference type="GeneID" id="92757938"/>
<reference evidence="3 4" key="1">
    <citation type="submission" date="2010-03" db="EMBL/GenBank/DDBJ databases">
        <title>The genome sequence of Alistipes shahii WAL 8301.</title>
        <authorList>
            <consortium name="metaHIT consortium -- http://www.metahit.eu/"/>
            <person name="Pajon A."/>
            <person name="Turner K."/>
            <person name="Parkhill J."/>
        </authorList>
    </citation>
    <scope>NUCLEOTIDE SEQUENCE [LARGE SCALE GENOMIC DNA]</scope>
    <source>
        <strain evidence="3 4">WAL 8301</strain>
    </source>
</reference>
<dbReference type="PATRIC" id="fig|717959.3.peg.2990"/>
<dbReference type="CDD" id="cd14948">
    <property type="entry name" value="BACON"/>
    <property type="match status" value="1"/>
</dbReference>
<feature type="chain" id="PRO_5003059172" description="BACON domain-containing protein" evidence="1">
    <location>
        <begin position="18"/>
        <end position="422"/>
    </location>
</feature>
<dbReference type="Gene3D" id="2.60.40.10">
    <property type="entry name" value="Immunoglobulins"/>
    <property type="match status" value="1"/>
</dbReference>
<gene>
    <name evidence="3" type="ORF">AL1_13130</name>
</gene>
<evidence type="ECO:0000256" key="1">
    <source>
        <dbReference type="SAM" id="SignalP"/>
    </source>
</evidence>
<sequence length="422" mass="46844">MKTAKFFMAFIAAALLASCSDDKDYSGDFGQIKVPDTRQLEQTVSADDTQSARGVTFTTEGAWTSTIAETRAEAPAWISISPDRGDAAGSYTLKITLEPNTSGASRTATIVITCGTSKIEITVTQEGADDPIESTPANRIMRIDSRQQTIRNSGDSDPERWTSTSRFTYDDAGRLTCYEWDDTPENSADAMDEVLRISYPDAKTLKLSAETTESPEKGSYTVTLDDAGRAVAARSDNGPERWTFAYDGNGCCKECTYSGDEYHNYPRTVCRWTGNDLTGLDIYQGKEVDFSYEFEYHADRPNTPALCNLDLNALLFDVCPDIEDADFFMGSVLSGIGRLGNRSAHLTNTNPDESEFSVEPLPDGSFISFRVLNERIEWKQVGGRVTEAIWIQEVECFQKKDGKETVIPERGYTEIETHQIFY</sequence>
<dbReference type="HOGENOM" id="CLU_649943_0_0_10"/>
<accession>D4ILG8</accession>
<keyword evidence="4" id="KW-1185">Reference proteome</keyword>
<dbReference type="RefSeq" id="WP_015546681.1">
    <property type="nucleotide sequence ID" value="NC_021030.1"/>
</dbReference>
<dbReference type="Gene3D" id="2.40.160.190">
    <property type="match status" value="1"/>
</dbReference>
<dbReference type="AlphaFoldDB" id="D4ILG8"/>
<organism evidence="3 4">
    <name type="scientific">Alistipes shahii WAL 8301</name>
    <dbReference type="NCBI Taxonomy" id="717959"/>
    <lineage>
        <taxon>Bacteria</taxon>
        <taxon>Pseudomonadati</taxon>
        <taxon>Bacteroidota</taxon>
        <taxon>Bacteroidia</taxon>
        <taxon>Bacteroidales</taxon>
        <taxon>Rikenellaceae</taxon>
        <taxon>Alistipes</taxon>
    </lineage>
</organism>
<feature type="signal peptide" evidence="1">
    <location>
        <begin position="1"/>
        <end position="17"/>
    </location>
</feature>
<protein>
    <recommendedName>
        <fullName evidence="2">BACON domain-containing protein</fullName>
    </recommendedName>
</protein>
<dbReference type="PROSITE" id="PS51257">
    <property type="entry name" value="PROKAR_LIPOPROTEIN"/>
    <property type="match status" value="1"/>
</dbReference>
<dbReference type="Proteomes" id="UP000008794">
    <property type="component" value="Chromosome"/>
</dbReference>
<feature type="domain" description="BACON" evidence="2">
    <location>
        <begin position="71"/>
        <end position="126"/>
    </location>
</feature>
<dbReference type="InterPro" id="IPR013783">
    <property type="entry name" value="Ig-like_fold"/>
</dbReference>
<dbReference type="Pfam" id="PF13004">
    <property type="entry name" value="BACON"/>
    <property type="match status" value="1"/>
</dbReference>
<dbReference type="EMBL" id="FP929032">
    <property type="protein sequence ID" value="CBK63780.1"/>
    <property type="molecule type" value="Genomic_DNA"/>
</dbReference>
<evidence type="ECO:0000259" key="2">
    <source>
        <dbReference type="Pfam" id="PF13004"/>
    </source>
</evidence>
<evidence type="ECO:0000313" key="4">
    <source>
        <dbReference type="Proteomes" id="UP000008794"/>
    </source>
</evidence>
<dbReference type="KEGG" id="ash:AL1_13130"/>
<keyword evidence="1" id="KW-0732">Signal</keyword>
<evidence type="ECO:0000313" key="3">
    <source>
        <dbReference type="EMBL" id="CBK63780.1"/>
    </source>
</evidence>
<name>D4ILG8_9BACT</name>